<dbReference type="InterPro" id="IPR058163">
    <property type="entry name" value="LysR-type_TF_proteobact-type"/>
</dbReference>
<dbReference type="Pfam" id="PF00126">
    <property type="entry name" value="HTH_1"/>
    <property type="match status" value="1"/>
</dbReference>
<dbReference type="EMBL" id="AP024329">
    <property type="protein sequence ID" value="BCQ34905.1"/>
    <property type="molecule type" value="Genomic_DNA"/>
</dbReference>
<dbReference type="Gene3D" id="3.40.190.290">
    <property type="match status" value="1"/>
</dbReference>
<accession>A0ABM7N0H7</accession>
<dbReference type="PANTHER" id="PTHR30537:SF1">
    <property type="entry name" value="HTH-TYPE TRANSCRIPTIONAL REGULATOR PGRR"/>
    <property type="match status" value="1"/>
</dbReference>
<keyword evidence="7" id="KW-1185">Reference proteome</keyword>
<protein>
    <submittedName>
        <fullName evidence="6">LysR family transcriptional regulator</fullName>
    </submittedName>
</protein>
<dbReference type="InterPro" id="IPR005119">
    <property type="entry name" value="LysR_subst-bd"/>
</dbReference>
<sequence length="297" mass="32389">MRGSEFMELRALMAIAECGNFARAAARLALTPSALSQTIKSLEQRHGVRLLNRTTRSVAATEAGAALIARLHPLLAELDAAVADLASHSRIPRGTLRINAPRLAALHLLAPQVAGFMARYPEIEVEIVSEEGLIDIVSAGYDAGIRLGEKLHQDMIAVPLGGNVQMHVVASPQYLAQNGCPQHPADLHQHRCLSYFRPSDHTAWRWEFEKNGKRLEVDIAAPLRVNEPELLVAAVKQGAGISYLFGALVDVAIADGELVPLLSDWTPPFTGYSLYYPGNTVVPTPLRALIDYLRETR</sequence>
<organism evidence="6 7">
    <name type="scientific">Erwinia rhapontici</name>
    <name type="common">Pectobacterium rhapontici</name>
    <dbReference type="NCBI Taxonomy" id="55212"/>
    <lineage>
        <taxon>Bacteria</taxon>
        <taxon>Pseudomonadati</taxon>
        <taxon>Pseudomonadota</taxon>
        <taxon>Gammaproteobacteria</taxon>
        <taxon>Enterobacterales</taxon>
        <taxon>Erwiniaceae</taxon>
        <taxon>Erwinia</taxon>
    </lineage>
</organism>
<comment type="similarity">
    <text evidence="1">Belongs to the LysR transcriptional regulatory family.</text>
</comment>
<evidence type="ECO:0000256" key="4">
    <source>
        <dbReference type="ARBA" id="ARBA00023163"/>
    </source>
</evidence>
<evidence type="ECO:0000256" key="3">
    <source>
        <dbReference type="ARBA" id="ARBA00023125"/>
    </source>
</evidence>
<dbReference type="InterPro" id="IPR036388">
    <property type="entry name" value="WH-like_DNA-bd_sf"/>
</dbReference>
<dbReference type="SUPFAM" id="SSF53850">
    <property type="entry name" value="Periplasmic binding protein-like II"/>
    <property type="match status" value="1"/>
</dbReference>
<dbReference type="PANTHER" id="PTHR30537">
    <property type="entry name" value="HTH-TYPE TRANSCRIPTIONAL REGULATOR"/>
    <property type="match status" value="1"/>
</dbReference>
<dbReference type="Proteomes" id="UP000677515">
    <property type="component" value="Chromosome"/>
</dbReference>
<dbReference type="InterPro" id="IPR036390">
    <property type="entry name" value="WH_DNA-bd_sf"/>
</dbReference>
<dbReference type="InterPro" id="IPR000847">
    <property type="entry name" value="LysR_HTH_N"/>
</dbReference>
<evidence type="ECO:0000313" key="7">
    <source>
        <dbReference type="Proteomes" id="UP000677515"/>
    </source>
</evidence>
<evidence type="ECO:0000256" key="2">
    <source>
        <dbReference type="ARBA" id="ARBA00023015"/>
    </source>
</evidence>
<proteinExistence type="inferred from homology"/>
<keyword evidence="2" id="KW-0805">Transcription regulation</keyword>
<keyword evidence="3" id="KW-0238">DNA-binding</keyword>
<gene>
    <name evidence="6" type="ORF">ERHA53_22480</name>
</gene>
<evidence type="ECO:0000256" key="1">
    <source>
        <dbReference type="ARBA" id="ARBA00009437"/>
    </source>
</evidence>
<feature type="domain" description="HTH lysR-type" evidence="5">
    <location>
        <begin position="9"/>
        <end position="61"/>
    </location>
</feature>
<reference evidence="6 7" key="1">
    <citation type="submission" date="2021-01" db="EMBL/GenBank/DDBJ databases">
        <title>Complete genome sequence of Erwinia rhapontici MAFF 311153.</title>
        <authorList>
            <person name="Morohoshi T."/>
            <person name="Someya N."/>
        </authorList>
    </citation>
    <scope>NUCLEOTIDE SEQUENCE [LARGE SCALE GENOMIC DNA]</scope>
    <source>
        <strain evidence="6 7">MAFF 311153</strain>
    </source>
</reference>
<dbReference type="PROSITE" id="PS50931">
    <property type="entry name" value="HTH_LYSR"/>
    <property type="match status" value="1"/>
</dbReference>
<dbReference type="Pfam" id="PF03466">
    <property type="entry name" value="LysR_substrate"/>
    <property type="match status" value="1"/>
</dbReference>
<dbReference type="Gene3D" id="1.10.10.10">
    <property type="entry name" value="Winged helix-like DNA-binding domain superfamily/Winged helix DNA-binding domain"/>
    <property type="match status" value="1"/>
</dbReference>
<dbReference type="SUPFAM" id="SSF46785">
    <property type="entry name" value="Winged helix' DNA-binding domain"/>
    <property type="match status" value="1"/>
</dbReference>
<dbReference type="RefSeq" id="WP_133845022.1">
    <property type="nucleotide sequence ID" value="NZ_AP024329.1"/>
</dbReference>
<evidence type="ECO:0000313" key="6">
    <source>
        <dbReference type="EMBL" id="BCQ34905.1"/>
    </source>
</evidence>
<evidence type="ECO:0000259" key="5">
    <source>
        <dbReference type="PROSITE" id="PS50931"/>
    </source>
</evidence>
<name>A0ABM7N0H7_ERWRD</name>
<keyword evidence="4" id="KW-0804">Transcription</keyword>